<dbReference type="GO" id="GO:0022857">
    <property type="term" value="F:transmembrane transporter activity"/>
    <property type="evidence" value="ECO:0007669"/>
    <property type="project" value="InterPro"/>
</dbReference>
<sequence length="341" mass="37415">MHTHQQQPRRNTVLNSRRRGVALTSVAASVAVALTACGGGSIAEETAANEDRAAEFGDCGDLNMAINPWVGYEASAYVVGHVAEETLGCKVKYKDLKEDVAWQGFGTGDVDVVIEDWGHPDLEKKFFAEQGDGSAMDGGPNGNVGIIGWYVPPWLAEEHPEILEWENLNDFAEEFATSETGDKGQFLGADPSYVQFDEAIISNLGLDFEVVFSGSEAASITAFQQAEENKEFLIGYFYEPQWLFAELPLAKVALPPFEEGCQDDPADVDCDYPETVLKKILSTSWVDEGGPGVELVQNFEWTNEDQNQVAKYISEDGMSPEDAAAQWVEENPDKVEAWLPQ</sequence>
<feature type="transmembrane region" description="Helical" evidence="1">
    <location>
        <begin position="21"/>
        <end position="43"/>
    </location>
</feature>
<evidence type="ECO:0000259" key="2">
    <source>
        <dbReference type="Pfam" id="PF04069"/>
    </source>
</evidence>
<dbReference type="AlphaFoldDB" id="A0A417XZT0"/>
<dbReference type="Pfam" id="PF04069">
    <property type="entry name" value="OpuAC"/>
    <property type="match status" value="1"/>
</dbReference>
<name>A0A417XZT0_9ACTN</name>
<gene>
    <name evidence="3" type="ORF">D0Z08_17625</name>
</gene>
<keyword evidence="1" id="KW-1133">Transmembrane helix</keyword>
<evidence type="ECO:0000313" key="3">
    <source>
        <dbReference type="EMBL" id="RHW25855.1"/>
    </source>
</evidence>
<dbReference type="Gene3D" id="3.40.190.100">
    <property type="entry name" value="Glycine betaine-binding periplasmic protein, domain 2"/>
    <property type="match status" value="1"/>
</dbReference>
<dbReference type="InterPro" id="IPR007210">
    <property type="entry name" value="ABC_Gly_betaine_transp_sub-bd"/>
</dbReference>
<dbReference type="Proteomes" id="UP000283644">
    <property type="component" value="Unassembled WGS sequence"/>
</dbReference>
<accession>A0A417XZT0</accession>
<dbReference type="SUPFAM" id="SSF53850">
    <property type="entry name" value="Periplasmic binding protein-like II"/>
    <property type="match status" value="1"/>
</dbReference>
<keyword evidence="1" id="KW-0812">Transmembrane</keyword>
<keyword evidence="4" id="KW-1185">Reference proteome</keyword>
<organism evidence="3 4">
    <name type="scientific">Nocardioides immobilis</name>
    <dbReference type="NCBI Taxonomy" id="2049295"/>
    <lineage>
        <taxon>Bacteria</taxon>
        <taxon>Bacillati</taxon>
        <taxon>Actinomycetota</taxon>
        <taxon>Actinomycetes</taxon>
        <taxon>Propionibacteriales</taxon>
        <taxon>Nocardioidaceae</taxon>
        <taxon>Nocardioides</taxon>
    </lineage>
</organism>
<comment type="caution">
    <text evidence="3">The sequence shown here is derived from an EMBL/GenBank/DDBJ whole genome shotgun (WGS) entry which is preliminary data.</text>
</comment>
<reference evidence="3 4" key="1">
    <citation type="submission" date="2018-09" db="EMBL/GenBank/DDBJ databases">
        <title>Genome sequencing of Nocardioides immobilis CCTCC AB 2017083 for comparison to Nocardioides silvaticus.</title>
        <authorList>
            <person name="Li C."/>
            <person name="Wang G."/>
        </authorList>
    </citation>
    <scope>NUCLEOTIDE SEQUENCE [LARGE SCALE GENOMIC DNA]</scope>
    <source>
        <strain evidence="3 4">CCTCC AB 2017083</strain>
    </source>
</reference>
<dbReference type="CDD" id="cd13643">
    <property type="entry name" value="PBP2_BCP_2"/>
    <property type="match status" value="1"/>
</dbReference>
<proteinExistence type="predicted"/>
<dbReference type="GO" id="GO:0043190">
    <property type="term" value="C:ATP-binding cassette (ABC) transporter complex"/>
    <property type="evidence" value="ECO:0007669"/>
    <property type="project" value="InterPro"/>
</dbReference>
<dbReference type="EMBL" id="QXGH01000021">
    <property type="protein sequence ID" value="RHW25855.1"/>
    <property type="molecule type" value="Genomic_DNA"/>
</dbReference>
<evidence type="ECO:0000313" key="4">
    <source>
        <dbReference type="Proteomes" id="UP000283644"/>
    </source>
</evidence>
<feature type="domain" description="ABC-type glycine betaine transport system substrate-binding" evidence="2">
    <location>
        <begin position="61"/>
        <end position="330"/>
    </location>
</feature>
<dbReference type="OrthoDB" id="7805658at2"/>
<evidence type="ECO:0000256" key="1">
    <source>
        <dbReference type="SAM" id="Phobius"/>
    </source>
</evidence>
<dbReference type="Gene3D" id="3.40.190.10">
    <property type="entry name" value="Periplasmic binding protein-like II"/>
    <property type="match status" value="1"/>
</dbReference>
<keyword evidence="1" id="KW-0472">Membrane</keyword>
<protein>
    <submittedName>
        <fullName evidence="3">Glycine/betaine ABC transporter substrate-binding protein</fullName>
    </submittedName>
</protein>